<dbReference type="Gene3D" id="1.10.357.40">
    <property type="entry name" value="YbiA-like"/>
    <property type="match status" value="1"/>
</dbReference>
<evidence type="ECO:0000313" key="2">
    <source>
        <dbReference type="EMBL" id="TKX26383.1"/>
    </source>
</evidence>
<dbReference type="NCBIfam" id="TIGR02464">
    <property type="entry name" value="ribofla_fusion"/>
    <property type="match status" value="1"/>
</dbReference>
<dbReference type="SUPFAM" id="SSF143990">
    <property type="entry name" value="YbiA-like"/>
    <property type="match status" value="1"/>
</dbReference>
<dbReference type="Proteomes" id="UP000308133">
    <property type="component" value="Unassembled WGS sequence"/>
</dbReference>
<dbReference type="CDD" id="cd15457">
    <property type="entry name" value="NADAR"/>
    <property type="match status" value="1"/>
</dbReference>
<feature type="domain" description="NADAR" evidence="1">
    <location>
        <begin position="62"/>
        <end position="217"/>
    </location>
</feature>
<dbReference type="EMBL" id="PTQR01000013">
    <property type="protein sequence ID" value="TKX26383.1"/>
    <property type="molecule type" value="Genomic_DNA"/>
</dbReference>
<evidence type="ECO:0000259" key="1">
    <source>
        <dbReference type="Pfam" id="PF08719"/>
    </source>
</evidence>
<name>A0A4U7B4T9_9PEZI</name>
<dbReference type="InterPro" id="IPR012816">
    <property type="entry name" value="NADAR"/>
</dbReference>
<sequence length="220" mass="25538">MAPSPLRRLGNVIGHLAASASRSSPHNHPIYPSISNQNHNLPTSIRRLNQSSTMATDTEPIYFWREYEPTYGFLSQWYECPFEVDGVKYWHTEQWMMMEKARLFKDEEAAEKMRKTKVPKEHQALGRKVKNYDGKVWDQHKSKVVEEGNYHKFTKTPAGDKLKEKLLETGDRELVEASPYDRIWGVGFRADEASASRLAWGENLLGKAIMNARERIRKEQ</sequence>
<proteinExistence type="predicted"/>
<accession>A0A4U7B4T9</accession>
<dbReference type="InterPro" id="IPR037238">
    <property type="entry name" value="YbiA-like_sf"/>
</dbReference>
<dbReference type="Pfam" id="PF08719">
    <property type="entry name" value="NADAR"/>
    <property type="match status" value="1"/>
</dbReference>
<dbReference type="AlphaFoldDB" id="A0A4U7B4T9"/>
<protein>
    <recommendedName>
        <fullName evidence="1">NADAR domain-containing protein</fullName>
    </recommendedName>
</protein>
<reference evidence="2 3" key="1">
    <citation type="submission" date="2018-02" db="EMBL/GenBank/DDBJ databases">
        <title>Draft genome sequences of Elsinoe sp., causing black scab on jojoba.</title>
        <authorList>
            <person name="Stodart B."/>
            <person name="Jeffress S."/>
            <person name="Ash G."/>
            <person name="Arun Chinnappa K."/>
        </authorList>
    </citation>
    <scope>NUCLEOTIDE SEQUENCE [LARGE SCALE GENOMIC DNA]</scope>
    <source>
        <strain evidence="2 3">Hillstone_2</strain>
    </source>
</reference>
<organism evidence="2 3">
    <name type="scientific">Elsinoe australis</name>
    <dbReference type="NCBI Taxonomy" id="40998"/>
    <lineage>
        <taxon>Eukaryota</taxon>
        <taxon>Fungi</taxon>
        <taxon>Dikarya</taxon>
        <taxon>Ascomycota</taxon>
        <taxon>Pezizomycotina</taxon>
        <taxon>Dothideomycetes</taxon>
        <taxon>Dothideomycetidae</taxon>
        <taxon>Myriangiales</taxon>
        <taxon>Elsinoaceae</taxon>
        <taxon>Elsinoe</taxon>
    </lineage>
</organism>
<evidence type="ECO:0000313" key="3">
    <source>
        <dbReference type="Proteomes" id="UP000308133"/>
    </source>
</evidence>
<comment type="caution">
    <text evidence="2">The sequence shown here is derived from an EMBL/GenBank/DDBJ whole genome shotgun (WGS) entry which is preliminary data.</text>
</comment>
<gene>
    <name evidence="2" type="ORF">C1H76_1345</name>
</gene>